<evidence type="ECO:0000313" key="2">
    <source>
        <dbReference type="EMBL" id="EON98934.1"/>
    </source>
</evidence>
<feature type="compositionally biased region" description="Polar residues" evidence="1">
    <location>
        <begin position="255"/>
        <end position="269"/>
    </location>
</feature>
<proteinExistence type="predicted"/>
<feature type="region of interest" description="Disordered" evidence="1">
    <location>
        <begin position="237"/>
        <end position="353"/>
    </location>
</feature>
<organism evidence="2 3">
    <name type="scientific">Phaeoacremonium minimum (strain UCR-PA7)</name>
    <name type="common">Esca disease fungus</name>
    <name type="synonym">Togninia minima</name>
    <dbReference type="NCBI Taxonomy" id="1286976"/>
    <lineage>
        <taxon>Eukaryota</taxon>
        <taxon>Fungi</taxon>
        <taxon>Dikarya</taxon>
        <taxon>Ascomycota</taxon>
        <taxon>Pezizomycotina</taxon>
        <taxon>Sordariomycetes</taxon>
        <taxon>Sordariomycetidae</taxon>
        <taxon>Togniniales</taxon>
        <taxon>Togniniaceae</taxon>
        <taxon>Phaeoacremonium</taxon>
    </lineage>
</organism>
<dbReference type="KEGG" id="tmn:UCRPA7_5529"/>
<dbReference type="GeneID" id="19326094"/>
<protein>
    <submittedName>
        <fullName evidence="2">Putative developmental regulator protein</fullName>
    </submittedName>
</protein>
<feature type="compositionally biased region" description="Low complexity" evidence="1">
    <location>
        <begin position="62"/>
        <end position="71"/>
    </location>
</feature>
<dbReference type="Proteomes" id="UP000014074">
    <property type="component" value="Unassembled WGS sequence"/>
</dbReference>
<dbReference type="RefSeq" id="XP_007916267.1">
    <property type="nucleotide sequence ID" value="XM_007918076.1"/>
</dbReference>
<name>R8BI35_PHAM7</name>
<keyword evidence="3" id="KW-1185">Reference proteome</keyword>
<dbReference type="OrthoDB" id="371463at2759"/>
<feature type="compositionally biased region" description="Basic and acidic residues" evidence="1">
    <location>
        <begin position="270"/>
        <end position="312"/>
    </location>
</feature>
<sequence>MPTYLCHGFRWQRRSIRVFIIVQNLDDASPEWIVRPASAFSLLESFYNLFDFLPDCCPPRTGSVVGSRSRSNTLGSSHRGDDDRTRNRSRSQSRGGKRDRSQSKRSQSQSRSRRPTLQSQTPPSPPASQPPAASLHEESDDVSAQDWSAVKLLEEYDPLDLTAVSQPHAYVADYVVRIDLSCNVAEEIARYEERLRASPDPPVTGKSKKPGWFEKLRDQLQRGEDIRWYVVVNGDEERAWPDEPPGREDTAAMRAQQTHHAQYINQQQIFEDKDAMREREREKLRREMGYDQAEREPRPPRDRRPRVPDKELPPILTKKASMDQGGLRPKTPKTGGFRRLFGRSKAGAGDETP</sequence>
<feature type="compositionally biased region" description="Low complexity" evidence="1">
    <location>
        <begin position="104"/>
        <end position="121"/>
    </location>
</feature>
<evidence type="ECO:0000313" key="3">
    <source>
        <dbReference type="Proteomes" id="UP000014074"/>
    </source>
</evidence>
<evidence type="ECO:0000256" key="1">
    <source>
        <dbReference type="SAM" id="MobiDB-lite"/>
    </source>
</evidence>
<feature type="compositionally biased region" description="Basic and acidic residues" evidence="1">
    <location>
        <begin position="237"/>
        <end position="251"/>
    </location>
</feature>
<dbReference type="EMBL" id="KB933183">
    <property type="protein sequence ID" value="EON98934.1"/>
    <property type="molecule type" value="Genomic_DNA"/>
</dbReference>
<accession>R8BI35</accession>
<feature type="region of interest" description="Disordered" evidence="1">
    <location>
        <begin position="61"/>
        <end position="143"/>
    </location>
</feature>
<gene>
    <name evidence="2" type="ORF">UCRPA7_5529</name>
</gene>
<dbReference type="eggNOG" id="ENOG502SPT4">
    <property type="taxonomic scope" value="Eukaryota"/>
</dbReference>
<dbReference type="HOGENOM" id="CLU_052060_0_0_1"/>
<reference evidence="3" key="1">
    <citation type="journal article" date="2013" name="Genome Announc.">
        <title>Draft genome sequence of the ascomycete Phaeoacremonium aleophilum strain UCR-PA7, a causal agent of the esca disease complex in grapevines.</title>
        <authorList>
            <person name="Blanco-Ulate B."/>
            <person name="Rolshausen P."/>
            <person name="Cantu D."/>
        </authorList>
    </citation>
    <scope>NUCLEOTIDE SEQUENCE [LARGE SCALE GENOMIC DNA]</scope>
    <source>
        <strain evidence="3">UCR-PA7</strain>
    </source>
</reference>
<dbReference type="AlphaFoldDB" id="R8BI35"/>